<feature type="region of interest" description="Disordered" evidence="1">
    <location>
        <begin position="22"/>
        <end position="101"/>
    </location>
</feature>
<dbReference type="Proteomes" id="UP000727407">
    <property type="component" value="Unassembled WGS sequence"/>
</dbReference>
<gene>
    <name evidence="2" type="ORF">DAT39_008887</name>
</gene>
<evidence type="ECO:0000313" key="2">
    <source>
        <dbReference type="EMBL" id="KAF5901394.1"/>
    </source>
</evidence>
<reference evidence="2" key="1">
    <citation type="submission" date="2020-07" db="EMBL/GenBank/DDBJ databases">
        <title>Clarias magur genome sequencing, assembly and annotation.</title>
        <authorList>
            <person name="Kushwaha B."/>
            <person name="Kumar R."/>
            <person name="Das P."/>
            <person name="Joshi C.G."/>
            <person name="Kumar D."/>
            <person name="Nagpure N.S."/>
            <person name="Pandey M."/>
            <person name="Agarwal S."/>
            <person name="Srivastava S."/>
            <person name="Singh M."/>
            <person name="Sahoo L."/>
            <person name="Jayasankar P."/>
            <person name="Meher P.K."/>
            <person name="Koringa P.G."/>
            <person name="Iquebal M.A."/>
            <person name="Das S.P."/>
            <person name="Bit A."/>
            <person name="Patnaik S."/>
            <person name="Patel N."/>
            <person name="Shah T.M."/>
            <person name="Hinsu A."/>
            <person name="Jena J.K."/>
        </authorList>
    </citation>
    <scope>NUCLEOTIDE SEQUENCE</scope>
    <source>
        <strain evidence="2">CIFAMagur01</strain>
        <tissue evidence="2">Testis</tissue>
    </source>
</reference>
<dbReference type="EMBL" id="QNUK01000114">
    <property type="protein sequence ID" value="KAF5901394.1"/>
    <property type="molecule type" value="Genomic_DNA"/>
</dbReference>
<feature type="non-terminal residue" evidence="2">
    <location>
        <position position="1"/>
    </location>
</feature>
<evidence type="ECO:0000313" key="3">
    <source>
        <dbReference type="Proteomes" id="UP000727407"/>
    </source>
</evidence>
<feature type="compositionally biased region" description="Polar residues" evidence="1">
    <location>
        <begin position="90"/>
        <end position="101"/>
    </location>
</feature>
<name>A0A8J4X3W9_CLAMG</name>
<evidence type="ECO:0000256" key="1">
    <source>
        <dbReference type="SAM" id="MobiDB-lite"/>
    </source>
</evidence>
<proteinExistence type="predicted"/>
<sequence length="101" mass="10939">VFRPLLAKGHFEPVSLWQGEKYTLQRSEMGSVDQRSMKDSGKGDSDSNDSDSDSGQARRNIANIGHQRASSSLYTGPMGPGMCRTKEIPTHSTSTHLGNTG</sequence>
<feature type="compositionally biased region" description="Basic and acidic residues" evidence="1">
    <location>
        <begin position="35"/>
        <end position="45"/>
    </location>
</feature>
<accession>A0A8J4X3W9</accession>
<feature type="non-terminal residue" evidence="2">
    <location>
        <position position="101"/>
    </location>
</feature>
<organism evidence="2 3">
    <name type="scientific">Clarias magur</name>
    <name type="common">Asian catfish</name>
    <name type="synonym">Macropteronotus magur</name>
    <dbReference type="NCBI Taxonomy" id="1594786"/>
    <lineage>
        <taxon>Eukaryota</taxon>
        <taxon>Metazoa</taxon>
        <taxon>Chordata</taxon>
        <taxon>Craniata</taxon>
        <taxon>Vertebrata</taxon>
        <taxon>Euteleostomi</taxon>
        <taxon>Actinopterygii</taxon>
        <taxon>Neopterygii</taxon>
        <taxon>Teleostei</taxon>
        <taxon>Ostariophysi</taxon>
        <taxon>Siluriformes</taxon>
        <taxon>Clariidae</taxon>
        <taxon>Clarias</taxon>
    </lineage>
</organism>
<comment type="caution">
    <text evidence="2">The sequence shown here is derived from an EMBL/GenBank/DDBJ whole genome shotgun (WGS) entry which is preliminary data.</text>
</comment>
<dbReference type="AlphaFoldDB" id="A0A8J4X3W9"/>
<protein>
    <submittedName>
        <fullName evidence="2">Protocadherin-8-like</fullName>
    </submittedName>
</protein>
<keyword evidence="3" id="KW-1185">Reference proteome</keyword>